<dbReference type="EMBL" id="BGPR01293225">
    <property type="protein sequence ID" value="GBN50468.1"/>
    <property type="molecule type" value="Genomic_DNA"/>
</dbReference>
<reference evidence="2 3" key="1">
    <citation type="journal article" date="2019" name="Sci. Rep.">
        <title>Orb-weaving spider Araneus ventricosus genome elucidates the spidroin gene catalogue.</title>
        <authorList>
            <person name="Kono N."/>
            <person name="Nakamura H."/>
            <person name="Ohtoshi R."/>
            <person name="Moran D.A.P."/>
            <person name="Shinohara A."/>
            <person name="Yoshida Y."/>
            <person name="Fujiwara M."/>
            <person name="Mori M."/>
            <person name="Tomita M."/>
            <person name="Arakawa K."/>
        </authorList>
    </citation>
    <scope>NUCLEOTIDE SEQUENCE [LARGE SCALE GENOMIC DNA]</scope>
</reference>
<name>A0A4Y2PEN7_ARAVE</name>
<evidence type="ECO:0000313" key="2">
    <source>
        <dbReference type="EMBL" id="GBN50468.1"/>
    </source>
</evidence>
<keyword evidence="3" id="KW-1185">Reference proteome</keyword>
<feature type="non-terminal residue" evidence="2">
    <location>
        <position position="1"/>
    </location>
</feature>
<dbReference type="Proteomes" id="UP000499080">
    <property type="component" value="Unassembled WGS sequence"/>
</dbReference>
<dbReference type="AlphaFoldDB" id="A0A4Y2PEN7"/>
<accession>A0A4Y2PEN7</accession>
<protein>
    <submittedName>
        <fullName evidence="2">Uncharacterized protein</fullName>
    </submittedName>
</protein>
<organism evidence="2 3">
    <name type="scientific">Araneus ventricosus</name>
    <name type="common">Orbweaver spider</name>
    <name type="synonym">Epeira ventricosa</name>
    <dbReference type="NCBI Taxonomy" id="182803"/>
    <lineage>
        <taxon>Eukaryota</taxon>
        <taxon>Metazoa</taxon>
        <taxon>Ecdysozoa</taxon>
        <taxon>Arthropoda</taxon>
        <taxon>Chelicerata</taxon>
        <taxon>Arachnida</taxon>
        <taxon>Araneae</taxon>
        <taxon>Araneomorphae</taxon>
        <taxon>Entelegynae</taxon>
        <taxon>Araneoidea</taxon>
        <taxon>Araneidae</taxon>
        <taxon>Araneus</taxon>
    </lineage>
</organism>
<evidence type="ECO:0000256" key="1">
    <source>
        <dbReference type="SAM" id="MobiDB-lite"/>
    </source>
</evidence>
<feature type="region of interest" description="Disordered" evidence="1">
    <location>
        <begin position="1"/>
        <end position="26"/>
    </location>
</feature>
<sequence>QPIFLEQLSSFEQRSDDGGNTWASKSYPNFHAASARERFVLDRQDSNIAQATREADELP</sequence>
<proteinExistence type="predicted"/>
<comment type="caution">
    <text evidence="2">The sequence shown here is derived from an EMBL/GenBank/DDBJ whole genome shotgun (WGS) entry which is preliminary data.</text>
</comment>
<evidence type="ECO:0000313" key="3">
    <source>
        <dbReference type="Proteomes" id="UP000499080"/>
    </source>
</evidence>
<gene>
    <name evidence="2" type="ORF">AVEN_104728_1</name>
</gene>